<feature type="compositionally biased region" description="Acidic residues" evidence="5">
    <location>
        <begin position="137"/>
        <end position="149"/>
    </location>
</feature>
<dbReference type="GO" id="GO:0005730">
    <property type="term" value="C:nucleolus"/>
    <property type="evidence" value="ECO:0007669"/>
    <property type="project" value="UniProtKB-SubCell"/>
</dbReference>
<feature type="domain" description="RRM" evidence="6">
    <location>
        <begin position="216"/>
        <end position="294"/>
    </location>
</feature>
<dbReference type="GeneID" id="37204682"/>
<sequence length="458" mass="50469">MAPDKKDKKRKAVNAAAADSPAKKTKKVEAKAAQSPKPILKKAKKTEAPAKVESASELKVNGKPARQVKPRKRAADFLSDNEESEPETEAVEVKANKEKPSTKKSKKSDGTAAPATKGKNTKSESKANVNPKKAEPVVEEDYEDEDDSAASDASQNEAEEDDRTAALISGFESSGDEGESDDEGSKPIHRGPDLNAAQRKIAKKLKENTGRPEEPGTIYVGRIPHGFYENQMRSYFAQFGEVTRVRLSRNRKTGQSKHYAFVEFASTDVAKITAAANDNYLFYGHILKCKYVAPERLHPEIWKGANRRFKKTPWNRIEKRRLDQGKTREKWTERIEKEQQKRAAKAEQLKSILGYDLELPQLKSVDEVPVPENKTIEATEPAAEESAKAIEAPKAKEVEVEKPAEDTPKKVNKKKNTAQSPAVQETAKSATKKTEVAASPASKKVKKAGKKAKGKATA</sequence>
<dbReference type="Gene3D" id="3.30.70.330">
    <property type="match status" value="1"/>
</dbReference>
<dbReference type="OrthoDB" id="21467at2759"/>
<dbReference type="SUPFAM" id="SSF54928">
    <property type="entry name" value="RNA-binding domain, RBD"/>
    <property type="match status" value="1"/>
</dbReference>
<dbReference type="InterPro" id="IPR000504">
    <property type="entry name" value="RRM_dom"/>
</dbReference>
<dbReference type="InterPro" id="IPR035979">
    <property type="entry name" value="RBD_domain_sf"/>
</dbReference>
<dbReference type="Pfam" id="PF00076">
    <property type="entry name" value="RRM_1"/>
    <property type="match status" value="1"/>
</dbReference>
<dbReference type="STRING" id="1450537.A0A395I9Q2"/>
<comment type="subcellular location">
    <subcellularLocation>
        <location evidence="1">Nucleus</location>
        <location evidence="1">Nucleolus</location>
    </subcellularLocation>
</comment>
<feature type="region of interest" description="Disordered" evidence="5">
    <location>
        <begin position="370"/>
        <end position="458"/>
    </location>
</feature>
<dbReference type="InterPro" id="IPR012677">
    <property type="entry name" value="Nucleotide-bd_a/b_plait_sf"/>
</dbReference>
<feature type="compositionally biased region" description="Polar residues" evidence="5">
    <location>
        <begin position="417"/>
        <end position="429"/>
    </location>
</feature>
<dbReference type="PROSITE" id="PS50102">
    <property type="entry name" value="RRM"/>
    <property type="match status" value="1"/>
</dbReference>
<evidence type="ECO:0000256" key="4">
    <source>
        <dbReference type="PROSITE-ProRule" id="PRU00176"/>
    </source>
</evidence>
<reference evidence="7 8" key="1">
    <citation type="submission" date="2018-02" db="EMBL/GenBank/DDBJ databases">
        <title>The genomes of Aspergillus section Nigri reveals drivers in fungal speciation.</title>
        <authorList>
            <consortium name="DOE Joint Genome Institute"/>
            <person name="Vesth T.C."/>
            <person name="Nybo J."/>
            <person name="Theobald S."/>
            <person name="Brandl J."/>
            <person name="Frisvad J.C."/>
            <person name="Nielsen K.F."/>
            <person name="Lyhne E.K."/>
            <person name="Kogle M.E."/>
            <person name="Kuo A."/>
            <person name="Riley R."/>
            <person name="Clum A."/>
            <person name="Nolan M."/>
            <person name="Lipzen A."/>
            <person name="Salamov A."/>
            <person name="Henrissat B."/>
            <person name="Wiebenga A."/>
            <person name="De vries R.P."/>
            <person name="Grigoriev I.V."/>
            <person name="Mortensen U.H."/>
            <person name="Andersen M.R."/>
            <person name="Baker S.E."/>
        </authorList>
    </citation>
    <scope>NUCLEOTIDE SEQUENCE [LARGE SCALE GENOMIC DNA]</scope>
    <source>
        <strain evidence="7 8">CBS 101889</strain>
    </source>
</reference>
<dbReference type="RefSeq" id="XP_025555673.1">
    <property type="nucleotide sequence ID" value="XM_025700393.1"/>
</dbReference>
<accession>A0A395I9Q2</accession>
<keyword evidence="3" id="KW-0539">Nucleus</keyword>
<keyword evidence="2 4" id="KW-0694">RNA-binding</keyword>
<evidence type="ECO:0000256" key="1">
    <source>
        <dbReference type="ARBA" id="ARBA00004604"/>
    </source>
</evidence>
<feature type="compositionally biased region" description="Basic and acidic residues" evidence="5">
    <location>
        <begin position="45"/>
        <end position="56"/>
    </location>
</feature>
<feature type="compositionally biased region" description="Basic residues" evidence="5">
    <location>
        <begin position="443"/>
        <end position="458"/>
    </location>
</feature>
<feature type="compositionally biased region" description="Basic and acidic residues" evidence="5">
    <location>
        <begin position="183"/>
        <end position="192"/>
    </location>
</feature>
<evidence type="ECO:0000256" key="3">
    <source>
        <dbReference type="ARBA" id="ARBA00023242"/>
    </source>
</evidence>
<feature type="compositionally biased region" description="Basic and acidic residues" evidence="5">
    <location>
        <begin position="91"/>
        <end position="101"/>
    </location>
</feature>
<name>A0A395I9Q2_ASPHC</name>
<dbReference type="SMART" id="SM00360">
    <property type="entry name" value="RRM"/>
    <property type="match status" value="1"/>
</dbReference>
<dbReference type="EMBL" id="KZ824269">
    <property type="protein sequence ID" value="RAL16519.1"/>
    <property type="molecule type" value="Genomic_DNA"/>
</dbReference>
<dbReference type="PANTHER" id="PTHR46754">
    <property type="entry name" value="MKI67 FHA DOMAIN-INTERACTING NUCLEOLAR PHOSPHOPROTEIN"/>
    <property type="match status" value="1"/>
</dbReference>
<keyword evidence="8" id="KW-1185">Reference proteome</keyword>
<evidence type="ECO:0000313" key="8">
    <source>
        <dbReference type="Proteomes" id="UP000248961"/>
    </source>
</evidence>
<evidence type="ECO:0000256" key="5">
    <source>
        <dbReference type="SAM" id="MobiDB-lite"/>
    </source>
</evidence>
<evidence type="ECO:0000259" key="6">
    <source>
        <dbReference type="PROSITE" id="PS50102"/>
    </source>
</evidence>
<protein>
    <recommendedName>
        <fullName evidence="6">RRM domain-containing protein</fullName>
    </recommendedName>
</protein>
<evidence type="ECO:0000313" key="7">
    <source>
        <dbReference type="EMBL" id="RAL16519.1"/>
    </source>
</evidence>
<dbReference type="AlphaFoldDB" id="A0A395I9Q2"/>
<feature type="region of interest" description="Disordered" evidence="5">
    <location>
        <begin position="1"/>
        <end position="196"/>
    </location>
</feature>
<gene>
    <name evidence="7" type="ORF">BO97DRAFT_475293</name>
</gene>
<evidence type="ECO:0000256" key="2">
    <source>
        <dbReference type="ARBA" id="ARBA00022884"/>
    </source>
</evidence>
<feature type="compositionally biased region" description="Basic and acidic residues" evidence="5">
    <location>
        <begin position="385"/>
        <end position="409"/>
    </location>
</feature>
<proteinExistence type="predicted"/>
<dbReference type="CDD" id="cd12307">
    <property type="entry name" value="RRM_NIFK_like"/>
    <property type="match status" value="1"/>
</dbReference>
<dbReference type="VEuPathDB" id="FungiDB:BO97DRAFT_475293"/>
<dbReference type="Proteomes" id="UP000248961">
    <property type="component" value="Unassembled WGS sequence"/>
</dbReference>
<feature type="compositionally biased region" description="Acidic residues" evidence="5">
    <location>
        <begin position="79"/>
        <end position="90"/>
    </location>
</feature>
<dbReference type="GO" id="GO:0003723">
    <property type="term" value="F:RNA binding"/>
    <property type="evidence" value="ECO:0007669"/>
    <property type="project" value="UniProtKB-UniRule"/>
</dbReference>
<organism evidence="7 8">
    <name type="scientific">Aspergillus homomorphus (strain CBS 101889)</name>
    <dbReference type="NCBI Taxonomy" id="1450537"/>
    <lineage>
        <taxon>Eukaryota</taxon>
        <taxon>Fungi</taxon>
        <taxon>Dikarya</taxon>
        <taxon>Ascomycota</taxon>
        <taxon>Pezizomycotina</taxon>
        <taxon>Eurotiomycetes</taxon>
        <taxon>Eurotiomycetidae</taxon>
        <taxon>Eurotiales</taxon>
        <taxon>Aspergillaceae</taxon>
        <taxon>Aspergillus</taxon>
        <taxon>Aspergillus subgen. Circumdati</taxon>
    </lineage>
</organism>